<keyword evidence="2" id="KW-1003">Cell membrane</keyword>
<keyword evidence="5 6" id="KW-0472">Membrane</keyword>
<accession>A0A7H1N694</accession>
<evidence type="ECO:0000313" key="8">
    <source>
        <dbReference type="EMBL" id="QNT71230.1"/>
    </source>
</evidence>
<dbReference type="AlphaFoldDB" id="A0A7H1N694"/>
<evidence type="ECO:0000256" key="4">
    <source>
        <dbReference type="ARBA" id="ARBA00022989"/>
    </source>
</evidence>
<keyword evidence="4 6" id="KW-1133">Transmembrane helix</keyword>
<name>A0A7H1N694_9PROT</name>
<sequence>MNDRSITVLFPGGFTFANFVADVFTVFIFILWLWLFITVASDLFRRKDVSGWGKVLWVILLVILPYIGVFAYLLTQGRGMAERNQARSLEARDNLRQIVGFSAADEIEKLDRLKASGSISDQEYGRLRARVLQ</sequence>
<dbReference type="Proteomes" id="UP000516369">
    <property type="component" value="Chromosome"/>
</dbReference>
<organism evidence="8 9">
    <name type="scientific">Defluviicoccus vanus</name>
    <dbReference type="NCBI Taxonomy" id="111831"/>
    <lineage>
        <taxon>Bacteria</taxon>
        <taxon>Pseudomonadati</taxon>
        <taxon>Pseudomonadota</taxon>
        <taxon>Alphaproteobacteria</taxon>
        <taxon>Rhodospirillales</taxon>
        <taxon>Rhodospirillaceae</taxon>
        <taxon>Defluviicoccus</taxon>
    </lineage>
</organism>
<keyword evidence="9" id="KW-1185">Reference proteome</keyword>
<proteinExistence type="predicted"/>
<evidence type="ECO:0000256" key="1">
    <source>
        <dbReference type="ARBA" id="ARBA00004651"/>
    </source>
</evidence>
<dbReference type="EMBL" id="CP053923">
    <property type="protein sequence ID" value="QNT71230.1"/>
    <property type="molecule type" value="Genomic_DNA"/>
</dbReference>
<dbReference type="InterPro" id="IPR027379">
    <property type="entry name" value="CLS_N"/>
</dbReference>
<feature type="transmembrane region" description="Helical" evidence="6">
    <location>
        <begin position="12"/>
        <end position="35"/>
    </location>
</feature>
<reference evidence="8 9" key="1">
    <citation type="submission" date="2020-05" db="EMBL/GenBank/DDBJ databases">
        <title>Complete closed genome sequence of Defluviicoccus vanus.</title>
        <authorList>
            <person name="Bessarab I."/>
            <person name="Arumugam K."/>
            <person name="Maszenan A.M."/>
            <person name="Seviour R.J."/>
            <person name="Williams R.B."/>
        </authorList>
    </citation>
    <scope>NUCLEOTIDE SEQUENCE [LARGE SCALE GENOMIC DNA]</scope>
    <source>
        <strain evidence="8 9">Ben 114</strain>
    </source>
</reference>
<keyword evidence="3 6" id="KW-0812">Transmembrane</keyword>
<feature type="transmembrane region" description="Helical" evidence="6">
    <location>
        <begin position="55"/>
        <end position="74"/>
    </location>
</feature>
<evidence type="ECO:0000259" key="7">
    <source>
        <dbReference type="Pfam" id="PF13396"/>
    </source>
</evidence>
<comment type="subcellular location">
    <subcellularLocation>
        <location evidence="1">Cell membrane</location>
        <topology evidence="1">Multi-pass membrane protein</topology>
    </subcellularLocation>
</comment>
<evidence type="ECO:0000256" key="5">
    <source>
        <dbReference type="ARBA" id="ARBA00023136"/>
    </source>
</evidence>
<dbReference type="GO" id="GO:0005886">
    <property type="term" value="C:plasma membrane"/>
    <property type="evidence" value="ECO:0007669"/>
    <property type="project" value="UniProtKB-SubCell"/>
</dbReference>
<protein>
    <submittedName>
        <fullName evidence="8">PLDc N-terminal domain-containing protein</fullName>
    </submittedName>
</protein>
<evidence type="ECO:0000256" key="3">
    <source>
        <dbReference type="ARBA" id="ARBA00022692"/>
    </source>
</evidence>
<evidence type="ECO:0000256" key="2">
    <source>
        <dbReference type="ARBA" id="ARBA00022475"/>
    </source>
</evidence>
<evidence type="ECO:0000256" key="6">
    <source>
        <dbReference type="SAM" id="Phobius"/>
    </source>
</evidence>
<evidence type="ECO:0000313" key="9">
    <source>
        <dbReference type="Proteomes" id="UP000516369"/>
    </source>
</evidence>
<feature type="domain" description="Cardiolipin synthase N-terminal" evidence="7">
    <location>
        <begin position="30"/>
        <end position="74"/>
    </location>
</feature>
<dbReference type="KEGG" id="dvn:HQ394_09050"/>
<gene>
    <name evidence="8" type="ORF">HQ394_09050</name>
</gene>
<dbReference type="Pfam" id="PF13396">
    <property type="entry name" value="PLDc_N"/>
    <property type="match status" value="1"/>
</dbReference>